<dbReference type="InterPro" id="IPR006201">
    <property type="entry name" value="Neur_channel"/>
</dbReference>
<dbReference type="PANTHER" id="PTHR18945">
    <property type="entry name" value="NEUROTRANSMITTER GATED ION CHANNEL"/>
    <property type="match status" value="1"/>
</dbReference>
<dbReference type="CDD" id="cd18989">
    <property type="entry name" value="LGIC_ECD_cation"/>
    <property type="match status" value="1"/>
</dbReference>
<evidence type="ECO:0000256" key="4">
    <source>
        <dbReference type="ARBA" id="ARBA00023136"/>
    </source>
</evidence>
<dbReference type="GeneID" id="106058227"/>
<dbReference type="InterPro" id="IPR036734">
    <property type="entry name" value="Neur_chan_lig-bd_sf"/>
</dbReference>
<evidence type="ECO:0000259" key="6">
    <source>
        <dbReference type="Pfam" id="PF02931"/>
    </source>
</evidence>
<dbReference type="FunFam" id="2.70.170.10:FF:000028">
    <property type="entry name" value="AcetylCholine Receptor"/>
    <property type="match status" value="1"/>
</dbReference>
<dbReference type="OMA" id="FMNICVF"/>
<evidence type="ECO:0000256" key="2">
    <source>
        <dbReference type="ARBA" id="ARBA00022692"/>
    </source>
</evidence>
<comment type="subcellular location">
    <subcellularLocation>
        <location evidence="1">Membrane</location>
        <topology evidence="1">Multi-pass membrane protein</topology>
    </subcellularLocation>
</comment>
<feature type="domain" description="Neurotransmitter-gated ion-channel ligand-binding" evidence="6">
    <location>
        <begin position="30"/>
        <end position="234"/>
    </location>
</feature>
<feature type="transmembrane region" description="Helical" evidence="5">
    <location>
        <begin position="416"/>
        <end position="439"/>
    </location>
</feature>
<organism evidence="8 9">
    <name type="scientific">Biomphalaria glabrata</name>
    <name type="common">Bloodfluke planorb</name>
    <name type="synonym">Freshwater snail</name>
    <dbReference type="NCBI Taxonomy" id="6526"/>
    <lineage>
        <taxon>Eukaryota</taxon>
        <taxon>Metazoa</taxon>
        <taxon>Spiralia</taxon>
        <taxon>Lophotrochozoa</taxon>
        <taxon>Mollusca</taxon>
        <taxon>Gastropoda</taxon>
        <taxon>Heterobranchia</taxon>
        <taxon>Euthyneura</taxon>
        <taxon>Panpulmonata</taxon>
        <taxon>Hygrophila</taxon>
        <taxon>Lymnaeoidea</taxon>
        <taxon>Planorbidae</taxon>
        <taxon>Biomphalaria</taxon>
    </lineage>
</organism>
<feature type="transmembrane region" description="Helical" evidence="5">
    <location>
        <begin position="236"/>
        <end position="259"/>
    </location>
</feature>
<dbReference type="RefSeq" id="XP_055894109.1">
    <property type="nucleotide sequence ID" value="XM_056038134.1"/>
</dbReference>
<keyword evidence="8" id="KW-1185">Reference proteome</keyword>
<dbReference type="PROSITE" id="PS00236">
    <property type="entry name" value="NEUROTR_ION_CHANNEL"/>
    <property type="match status" value="1"/>
</dbReference>
<dbReference type="OrthoDB" id="6153170at2759"/>
<dbReference type="Gene3D" id="1.20.58.390">
    <property type="entry name" value="Neurotransmitter-gated ion-channel transmembrane domain"/>
    <property type="match status" value="1"/>
</dbReference>
<keyword evidence="5" id="KW-0406">Ion transport</keyword>
<evidence type="ECO:0000256" key="3">
    <source>
        <dbReference type="ARBA" id="ARBA00022989"/>
    </source>
</evidence>
<gene>
    <name evidence="9" type="primary">LOC106058227</name>
</gene>
<accession>A0A9W3B3S0</accession>
<feature type="domain" description="Neurotransmitter-gated ion-channel transmembrane" evidence="7">
    <location>
        <begin position="242"/>
        <end position="341"/>
    </location>
</feature>
<dbReference type="Proteomes" id="UP001165740">
    <property type="component" value="Chromosome 8"/>
</dbReference>
<dbReference type="GO" id="GO:0005230">
    <property type="term" value="F:extracellular ligand-gated monoatomic ion channel activity"/>
    <property type="evidence" value="ECO:0007669"/>
    <property type="project" value="InterPro"/>
</dbReference>
<dbReference type="Gene3D" id="2.70.170.10">
    <property type="entry name" value="Neurotransmitter-gated ion-channel ligand-binding domain"/>
    <property type="match status" value="1"/>
</dbReference>
<evidence type="ECO:0000259" key="7">
    <source>
        <dbReference type="Pfam" id="PF02932"/>
    </source>
</evidence>
<keyword evidence="5" id="KW-0813">Transport</keyword>
<keyword evidence="2 5" id="KW-0812">Transmembrane</keyword>
<dbReference type="Pfam" id="PF02931">
    <property type="entry name" value="Neur_chan_LBD"/>
    <property type="match status" value="1"/>
</dbReference>
<protein>
    <submittedName>
        <fullName evidence="9">Acetylcholine receptor subunit alpha-like</fullName>
    </submittedName>
</protein>
<dbReference type="InterPro" id="IPR036719">
    <property type="entry name" value="Neuro-gated_channel_TM_sf"/>
</dbReference>
<dbReference type="SUPFAM" id="SSF63712">
    <property type="entry name" value="Nicotinic receptor ligand binding domain-like"/>
    <property type="match status" value="1"/>
</dbReference>
<dbReference type="AlphaFoldDB" id="A0A9W3B3S0"/>
<reference evidence="9" key="1">
    <citation type="submission" date="2025-08" db="UniProtKB">
        <authorList>
            <consortium name="RefSeq"/>
        </authorList>
    </citation>
    <scope>IDENTIFICATION</scope>
</reference>
<sequence length="443" mass="50247">MYTVYSAAFVSAWLVSQTVSSQTYNSTVAIFEDIVRNGVYNTDVRPLKDQSKIINVTANFQLVSIVGIDDVAQSFTINGFVLFTWKDEILTWDPSKYGNQELIHPTPEKIWRPRVFLLNTLGARDLFQDDVAPIFVRSDGNVNWIPGNLLATSCELHLKDFPFDEQTCTINLVAMMYSTKELLFVVKSPKVKLDFFIKHSEWNLADTSINVTKLVNAGWEGSRIQLTFLLQRRPTFLLINLVLPVVFLSFLNLLVFIIPADSGEKISYGITVLLALSMFLSIVSNLLPRSGEGIPKLTIYLFLLLVISMLTVIDSIMIVYLTYKNELETSHLKAKANFQRAFVKTKRLTRTLSALLNIKREEESRTPDVKVTSLADALKLPPQTSVDVNVDKADVAENKTSPRVNKYRLVRKHIDCISFIVFLLLWLLVTLGFLFNMAFGRKD</sequence>
<dbReference type="SUPFAM" id="SSF90112">
    <property type="entry name" value="Neurotransmitter-gated ion-channel transmembrane pore"/>
    <property type="match status" value="1"/>
</dbReference>
<dbReference type="InterPro" id="IPR006029">
    <property type="entry name" value="Neurotrans-gated_channel_TM"/>
</dbReference>
<keyword evidence="3 5" id="KW-1133">Transmembrane helix</keyword>
<dbReference type="InterPro" id="IPR038050">
    <property type="entry name" value="Neuro_actylchol_rec"/>
</dbReference>
<dbReference type="InterPro" id="IPR018000">
    <property type="entry name" value="Neurotransmitter_ion_chnl_CS"/>
</dbReference>
<dbReference type="InterPro" id="IPR006202">
    <property type="entry name" value="Neur_chan_lig-bd"/>
</dbReference>
<comment type="similarity">
    <text evidence="5">Belongs to the ligand-gated ion channel (TC 1.A.9) family.</text>
</comment>
<keyword evidence="4 5" id="KW-0472">Membrane</keyword>
<dbReference type="GO" id="GO:0016020">
    <property type="term" value="C:membrane"/>
    <property type="evidence" value="ECO:0007669"/>
    <property type="project" value="UniProtKB-SubCell"/>
</dbReference>
<dbReference type="Pfam" id="PF02932">
    <property type="entry name" value="Neur_chan_memb"/>
    <property type="match status" value="1"/>
</dbReference>
<feature type="transmembrane region" description="Helical" evidence="5">
    <location>
        <begin position="266"/>
        <end position="287"/>
    </location>
</feature>
<dbReference type="PRINTS" id="PR00252">
    <property type="entry name" value="NRIONCHANNEL"/>
</dbReference>
<evidence type="ECO:0000256" key="5">
    <source>
        <dbReference type="RuleBase" id="RU000687"/>
    </source>
</evidence>
<feature type="transmembrane region" description="Helical" evidence="5">
    <location>
        <begin position="299"/>
        <end position="323"/>
    </location>
</feature>
<dbReference type="GO" id="GO:0004888">
    <property type="term" value="F:transmembrane signaling receptor activity"/>
    <property type="evidence" value="ECO:0007669"/>
    <property type="project" value="InterPro"/>
</dbReference>
<evidence type="ECO:0000313" key="9">
    <source>
        <dbReference type="RefSeq" id="XP_055894109.1"/>
    </source>
</evidence>
<evidence type="ECO:0000256" key="1">
    <source>
        <dbReference type="ARBA" id="ARBA00004141"/>
    </source>
</evidence>
<evidence type="ECO:0000313" key="8">
    <source>
        <dbReference type="Proteomes" id="UP001165740"/>
    </source>
</evidence>
<proteinExistence type="inferred from homology"/>
<keyword evidence="5" id="KW-0407">Ion channel</keyword>
<name>A0A9W3B3S0_BIOGL</name>
<dbReference type="CDD" id="cd19051">
    <property type="entry name" value="LGIC_TM_cation"/>
    <property type="match status" value="1"/>
</dbReference>